<dbReference type="CDD" id="cd13665">
    <property type="entry name" value="PBP2_TRAP_Dctp3_4"/>
    <property type="match status" value="1"/>
</dbReference>
<feature type="chain" id="PRO_5037462095" evidence="2">
    <location>
        <begin position="24"/>
        <end position="333"/>
    </location>
</feature>
<dbReference type="Proteomes" id="UP000598467">
    <property type="component" value="Unassembled WGS sequence"/>
</dbReference>
<dbReference type="AlphaFoldDB" id="A0A926NY81"/>
<proteinExistence type="predicted"/>
<evidence type="ECO:0000256" key="2">
    <source>
        <dbReference type="SAM" id="SignalP"/>
    </source>
</evidence>
<dbReference type="Gene3D" id="3.40.190.170">
    <property type="entry name" value="Bacterial extracellular solute-binding protein, family 7"/>
    <property type="match status" value="1"/>
</dbReference>
<dbReference type="GO" id="GO:0055085">
    <property type="term" value="P:transmembrane transport"/>
    <property type="evidence" value="ECO:0007669"/>
    <property type="project" value="InterPro"/>
</dbReference>
<keyword evidence="1 2" id="KW-0732">Signal</keyword>
<dbReference type="RefSeq" id="WP_190293273.1">
    <property type="nucleotide sequence ID" value="NZ_JABFCZ010000024.1"/>
</dbReference>
<dbReference type="PANTHER" id="PTHR33376:SF15">
    <property type="entry name" value="BLL6794 PROTEIN"/>
    <property type="match status" value="1"/>
</dbReference>
<dbReference type="EMBL" id="JABFCZ010000024">
    <property type="protein sequence ID" value="MBD1548584.1"/>
    <property type="molecule type" value="Genomic_DNA"/>
</dbReference>
<comment type="caution">
    <text evidence="3">The sequence shown here is derived from an EMBL/GenBank/DDBJ whole genome shotgun (WGS) entry which is preliminary data.</text>
</comment>
<evidence type="ECO:0000313" key="3">
    <source>
        <dbReference type="EMBL" id="MBD1548584.1"/>
    </source>
</evidence>
<name>A0A926NY81_9HYPH</name>
<sequence length="333" mass="35318">MKHAFICKVGIALAVGVASIASASAETLKVSTFLPPKHAFNRMLTQWGEELAEKSGGELTINLFPAGQLGPAPRQYDLAASGAADISVVLHAATPGRFPMTGLAAMPLSYPSEGSNSAVSSKRLTELAPEYLAAEHPGTKILWMAVTPPLKINLADKKPATLDDLKGLRIRYAGKVFQQMIESLGASPMPVPPGEVSEAMAKGVIDGATFPFEAVMAFDLGQVVKYSLEPGMASATFAVVMNENSFNALPEKFQKLIMETTGPARAAAFGAMWDEGEAKGRQYAVDHGIDIVTLDDGQVKKLTEIVTPMIDASINAVDESGKPGRAFYDAYTK</sequence>
<organism evidence="3 4">
    <name type="scientific">Roseibium aggregatum</name>
    <dbReference type="NCBI Taxonomy" id="187304"/>
    <lineage>
        <taxon>Bacteria</taxon>
        <taxon>Pseudomonadati</taxon>
        <taxon>Pseudomonadota</taxon>
        <taxon>Alphaproteobacteria</taxon>
        <taxon>Hyphomicrobiales</taxon>
        <taxon>Stappiaceae</taxon>
        <taxon>Roseibium</taxon>
    </lineage>
</organism>
<dbReference type="Pfam" id="PF03480">
    <property type="entry name" value="DctP"/>
    <property type="match status" value="1"/>
</dbReference>
<dbReference type="InterPro" id="IPR038404">
    <property type="entry name" value="TRAP_DctP_sf"/>
</dbReference>
<dbReference type="NCBIfam" id="NF037995">
    <property type="entry name" value="TRAP_S1"/>
    <property type="match status" value="1"/>
</dbReference>
<reference evidence="3" key="1">
    <citation type="submission" date="2020-05" db="EMBL/GenBank/DDBJ databases">
        <title>Identification of trans-AT polyketide cluster in two marine bacteria, producers of a novel glutaramide-containing polyketide sesbanimide D and analogs.</title>
        <authorList>
            <person name="Kacar D."/>
            <person name="Rodriguez P."/>
            <person name="Canedo L."/>
            <person name="Gonzalez E."/>
            <person name="Galan B."/>
            <person name="De La Calle F."/>
            <person name="Garcia J.L."/>
        </authorList>
    </citation>
    <scope>NUCLEOTIDE SEQUENCE</scope>
    <source>
        <strain evidence="3">PHM038</strain>
    </source>
</reference>
<evidence type="ECO:0000256" key="1">
    <source>
        <dbReference type="ARBA" id="ARBA00022729"/>
    </source>
</evidence>
<dbReference type="PANTHER" id="PTHR33376">
    <property type="match status" value="1"/>
</dbReference>
<evidence type="ECO:0000313" key="4">
    <source>
        <dbReference type="Proteomes" id="UP000598467"/>
    </source>
</evidence>
<dbReference type="InterPro" id="IPR018389">
    <property type="entry name" value="DctP_fam"/>
</dbReference>
<gene>
    <name evidence="3" type="ORF">HK439_20160</name>
</gene>
<accession>A0A926NY81</accession>
<feature type="signal peptide" evidence="2">
    <location>
        <begin position="1"/>
        <end position="23"/>
    </location>
</feature>
<protein>
    <submittedName>
        <fullName evidence="3">TRAP transporter substrate-binding protein</fullName>
    </submittedName>
</protein>